<dbReference type="InterPro" id="IPR002125">
    <property type="entry name" value="CMP_dCMP_dom"/>
</dbReference>
<dbReference type="AlphaFoldDB" id="A0A382LEC5"/>
<dbReference type="FunFam" id="3.40.140.10:FF:000005">
    <property type="entry name" value="tRNA-specific adenosine deaminase"/>
    <property type="match status" value="1"/>
</dbReference>
<dbReference type="GO" id="GO:0052717">
    <property type="term" value="F:tRNA-specific adenosine-34 deaminase activity"/>
    <property type="evidence" value="ECO:0007669"/>
    <property type="project" value="UniProtKB-EC"/>
</dbReference>
<name>A0A382LEC5_9ZZZZ</name>
<dbReference type="InterPro" id="IPR028883">
    <property type="entry name" value="tRNA_aden_deaminase"/>
</dbReference>
<evidence type="ECO:0000313" key="12">
    <source>
        <dbReference type="EMBL" id="SVC35148.1"/>
    </source>
</evidence>
<dbReference type="GO" id="GO:0002100">
    <property type="term" value="P:tRNA wobble adenosine to inosine editing"/>
    <property type="evidence" value="ECO:0007669"/>
    <property type="project" value="InterPro"/>
</dbReference>
<organism evidence="12">
    <name type="scientific">marine metagenome</name>
    <dbReference type="NCBI Taxonomy" id="408172"/>
    <lineage>
        <taxon>unclassified sequences</taxon>
        <taxon>metagenomes</taxon>
        <taxon>ecological metagenomes</taxon>
    </lineage>
</organism>
<comment type="similarity">
    <text evidence="2">Belongs to the cytidine and deoxycytidylate deaminase family. ADAT2 subfamily.</text>
</comment>
<dbReference type="PROSITE" id="PS51747">
    <property type="entry name" value="CYT_DCMP_DEAMINASES_2"/>
    <property type="match status" value="1"/>
</dbReference>
<dbReference type="InterPro" id="IPR016193">
    <property type="entry name" value="Cytidine_deaminase-like"/>
</dbReference>
<keyword evidence="7" id="KW-0479">Metal-binding</keyword>
<evidence type="ECO:0000256" key="8">
    <source>
        <dbReference type="ARBA" id="ARBA00022801"/>
    </source>
</evidence>
<dbReference type="NCBIfam" id="NF008113">
    <property type="entry name" value="PRK10860.1"/>
    <property type="match status" value="1"/>
</dbReference>
<evidence type="ECO:0000256" key="1">
    <source>
        <dbReference type="ARBA" id="ARBA00001947"/>
    </source>
</evidence>
<dbReference type="CDD" id="cd01285">
    <property type="entry name" value="nucleoside_deaminase"/>
    <property type="match status" value="1"/>
</dbReference>
<reference evidence="12" key="1">
    <citation type="submission" date="2018-05" db="EMBL/GenBank/DDBJ databases">
        <authorList>
            <person name="Lanie J.A."/>
            <person name="Ng W.-L."/>
            <person name="Kazmierczak K.M."/>
            <person name="Andrzejewski T.M."/>
            <person name="Davidsen T.M."/>
            <person name="Wayne K.J."/>
            <person name="Tettelin H."/>
            <person name="Glass J.I."/>
            <person name="Rusch D."/>
            <person name="Podicherti R."/>
            <person name="Tsui H.-C.T."/>
            <person name="Winkler M.E."/>
        </authorList>
    </citation>
    <scope>NUCLEOTIDE SEQUENCE</scope>
</reference>
<keyword evidence="9" id="KW-0862">Zinc</keyword>
<evidence type="ECO:0000256" key="3">
    <source>
        <dbReference type="ARBA" id="ARBA00011738"/>
    </source>
</evidence>
<comment type="catalytic activity">
    <reaction evidence="10">
        <text>adenosine(34) in tRNA + H2O + H(+) = inosine(34) in tRNA + NH4(+)</text>
        <dbReference type="Rhea" id="RHEA:43168"/>
        <dbReference type="Rhea" id="RHEA-COMP:10373"/>
        <dbReference type="Rhea" id="RHEA-COMP:10374"/>
        <dbReference type="ChEBI" id="CHEBI:15377"/>
        <dbReference type="ChEBI" id="CHEBI:15378"/>
        <dbReference type="ChEBI" id="CHEBI:28938"/>
        <dbReference type="ChEBI" id="CHEBI:74411"/>
        <dbReference type="ChEBI" id="CHEBI:82852"/>
        <dbReference type="EC" id="3.5.4.33"/>
    </reaction>
</comment>
<evidence type="ECO:0000256" key="9">
    <source>
        <dbReference type="ARBA" id="ARBA00022833"/>
    </source>
</evidence>
<keyword evidence="6" id="KW-0819">tRNA processing</keyword>
<sequence length="163" mass="18238">MNLSTDDPIKENHAYWMRLAIEQAKQAANQNEIPIGAVLVDLESGELLSEGYNQPISSSDPTAHAEIVVLRQASNRRKNYRLAATALYVTVEPCTMCVGALMHARISLLVFGAREPKAGVVVSQKQLLEESFYNHRLNYLEGIMAEECGALLTDFFEKKRNRN</sequence>
<dbReference type="PANTHER" id="PTHR11079">
    <property type="entry name" value="CYTOSINE DEAMINASE FAMILY MEMBER"/>
    <property type="match status" value="1"/>
</dbReference>
<dbReference type="Gene3D" id="3.40.140.10">
    <property type="entry name" value="Cytidine Deaminase, domain 2"/>
    <property type="match status" value="1"/>
</dbReference>
<evidence type="ECO:0000256" key="5">
    <source>
        <dbReference type="ARBA" id="ARBA00019216"/>
    </source>
</evidence>
<evidence type="ECO:0000256" key="2">
    <source>
        <dbReference type="ARBA" id="ARBA00010669"/>
    </source>
</evidence>
<dbReference type="SUPFAM" id="SSF53927">
    <property type="entry name" value="Cytidine deaminase-like"/>
    <property type="match status" value="1"/>
</dbReference>
<dbReference type="EMBL" id="UINC01086565">
    <property type="protein sequence ID" value="SVC35148.1"/>
    <property type="molecule type" value="Genomic_DNA"/>
</dbReference>
<comment type="cofactor">
    <cofactor evidence="1">
        <name>Zn(2+)</name>
        <dbReference type="ChEBI" id="CHEBI:29105"/>
    </cofactor>
</comment>
<dbReference type="PROSITE" id="PS00903">
    <property type="entry name" value="CYT_DCMP_DEAMINASES_1"/>
    <property type="match status" value="1"/>
</dbReference>
<keyword evidence="8" id="KW-0378">Hydrolase</keyword>
<dbReference type="HAMAP" id="MF_00972">
    <property type="entry name" value="tRNA_aden_deaminase"/>
    <property type="match status" value="1"/>
</dbReference>
<dbReference type="EC" id="3.5.4.33" evidence="4"/>
<proteinExistence type="inferred from homology"/>
<evidence type="ECO:0000256" key="7">
    <source>
        <dbReference type="ARBA" id="ARBA00022723"/>
    </source>
</evidence>
<dbReference type="Pfam" id="PF00383">
    <property type="entry name" value="dCMP_cyt_deam_1"/>
    <property type="match status" value="1"/>
</dbReference>
<evidence type="ECO:0000256" key="10">
    <source>
        <dbReference type="ARBA" id="ARBA00048045"/>
    </source>
</evidence>
<dbReference type="GO" id="GO:0008270">
    <property type="term" value="F:zinc ion binding"/>
    <property type="evidence" value="ECO:0007669"/>
    <property type="project" value="InterPro"/>
</dbReference>
<gene>
    <name evidence="12" type="ORF">METZ01_LOCUS288002</name>
</gene>
<protein>
    <recommendedName>
        <fullName evidence="5">tRNA-specific adenosine deaminase 2</fullName>
        <ecNumber evidence="4">3.5.4.33</ecNumber>
    </recommendedName>
</protein>
<evidence type="ECO:0000256" key="6">
    <source>
        <dbReference type="ARBA" id="ARBA00022694"/>
    </source>
</evidence>
<dbReference type="PANTHER" id="PTHR11079:SF202">
    <property type="entry name" value="TRNA-SPECIFIC ADENOSINE DEAMINASE"/>
    <property type="match status" value="1"/>
</dbReference>
<accession>A0A382LEC5</accession>
<evidence type="ECO:0000259" key="11">
    <source>
        <dbReference type="PROSITE" id="PS51747"/>
    </source>
</evidence>
<evidence type="ECO:0000256" key="4">
    <source>
        <dbReference type="ARBA" id="ARBA00012740"/>
    </source>
</evidence>
<comment type="subunit">
    <text evidence="3">Homodimer.</text>
</comment>
<feature type="domain" description="CMP/dCMP-type deaminase" evidence="11">
    <location>
        <begin position="11"/>
        <end position="140"/>
    </location>
</feature>
<dbReference type="InterPro" id="IPR016192">
    <property type="entry name" value="APOBEC/CMP_deaminase_Zn-bd"/>
</dbReference>